<keyword evidence="3" id="KW-1185">Reference proteome</keyword>
<gene>
    <name evidence="2" type="ORF">pgond44_06370</name>
</gene>
<organism evidence="2 3">
    <name type="scientific">Psychroflexus gondwanensis ACAM 44</name>
    <dbReference type="NCBI Taxonomy" id="1189619"/>
    <lineage>
        <taxon>Bacteria</taxon>
        <taxon>Pseudomonadati</taxon>
        <taxon>Bacteroidota</taxon>
        <taxon>Flavobacteriia</taxon>
        <taxon>Flavobacteriales</taxon>
        <taxon>Flavobacteriaceae</taxon>
        <taxon>Psychroflexus</taxon>
    </lineage>
</organism>
<evidence type="ECO:0000256" key="1">
    <source>
        <dbReference type="SAM" id="MobiDB-lite"/>
    </source>
</evidence>
<dbReference type="Proteomes" id="UP000012317">
    <property type="component" value="Unassembled WGS sequence"/>
</dbReference>
<name>N1WWG5_9FLAO</name>
<accession>N1WWG5</accession>
<comment type="caution">
    <text evidence="2">The sequence shown here is derived from an EMBL/GenBank/DDBJ whole genome shotgun (WGS) entry which is preliminary data.</text>
</comment>
<dbReference type="AlphaFoldDB" id="N1WWG5"/>
<feature type="compositionally biased region" description="Basic and acidic residues" evidence="1">
    <location>
        <begin position="45"/>
        <end position="57"/>
    </location>
</feature>
<protein>
    <submittedName>
        <fullName evidence="2">Uncharacterized protein</fullName>
    </submittedName>
</protein>
<dbReference type="RefSeq" id="WP_003438600.1">
    <property type="nucleotide sequence ID" value="NZ_APLF01000005.1"/>
</dbReference>
<evidence type="ECO:0000313" key="2">
    <source>
        <dbReference type="EMBL" id="EMY81454.1"/>
    </source>
</evidence>
<reference evidence="2 3" key="1">
    <citation type="journal article" date="2014" name="Genome Biol. Evol.">
        <title>Extensive gene acquisition in the extremely psychrophilic bacterial species Psychroflexus torquis and the link to sea-ice ecosystem specialism.</title>
        <authorList>
            <person name="Feng S."/>
            <person name="Powell S.M."/>
            <person name="Wilson R."/>
            <person name="Bowman J.P."/>
        </authorList>
    </citation>
    <scope>NUCLEOTIDE SEQUENCE [LARGE SCALE GENOMIC DNA]</scope>
    <source>
        <strain evidence="2 3">ACAM 44</strain>
    </source>
</reference>
<feature type="compositionally biased region" description="Basic residues" evidence="1">
    <location>
        <begin position="58"/>
        <end position="68"/>
    </location>
</feature>
<evidence type="ECO:0000313" key="3">
    <source>
        <dbReference type="Proteomes" id="UP000012317"/>
    </source>
</evidence>
<sequence>MGTRNKYKGIRPWENAGKAEHEVHLADMHGDGVHFDRELLAKEKLKKQQDKEVEAQDKRKKSATKRAK</sequence>
<dbReference type="STRING" id="1189619.pgond44_06370"/>
<dbReference type="eggNOG" id="ENOG5030UH3">
    <property type="taxonomic scope" value="Bacteria"/>
</dbReference>
<proteinExistence type="predicted"/>
<feature type="region of interest" description="Disordered" evidence="1">
    <location>
        <begin position="45"/>
        <end position="68"/>
    </location>
</feature>
<dbReference type="EMBL" id="APLF01000005">
    <property type="protein sequence ID" value="EMY81454.1"/>
    <property type="molecule type" value="Genomic_DNA"/>
</dbReference>